<feature type="transmembrane region" description="Helical" evidence="9">
    <location>
        <begin position="346"/>
        <end position="364"/>
    </location>
</feature>
<evidence type="ECO:0000256" key="8">
    <source>
        <dbReference type="SAM" id="MobiDB-lite"/>
    </source>
</evidence>
<feature type="domain" description="Sugar phosphate transporter" evidence="10">
    <location>
        <begin position="165"/>
        <end position="458"/>
    </location>
</feature>
<feature type="compositionally biased region" description="Basic residues" evidence="8">
    <location>
        <begin position="81"/>
        <end position="90"/>
    </location>
</feature>
<comment type="subcellular location">
    <subcellularLocation>
        <location evidence="2">Endoplasmic reticulum membrane</location>
        <topology evidence="2">Multi-pass membrane protein</topology>
    </subcellularLocation>
</comment>
<keyword evidence="12" id="KW-1185">Reference proteome</keyword>
<evidence type="ECO:0000256" key="3">
    <source>
        <dbReference type="ARBA" id="ARBA00010425"/>
    </source>
</evidence>
<evidence type="ECO:0000256" key="2">
    <source>
        <dbReference type="ARBA" id="ARBA00004477"/>
    </source>
</evidence>
<feature type="compositionally biased region" description="Basic and acidic residues" evidence="8">
    <location>
        <begin position="53"/>
        <end position="65"/>
    </location>
</feature>
<comment type="similarity">
    <text evidence="3">Belongs to the TPT transporter family. SLC35D subfamily.</text>
</comment>
<feature type="transmembrane region" description="Helical" evidence="9">
    <location>
        <begin position="384"/>
        <end position="401"/>
    </location>
</feature>
<feature type="region of interest" description="Disordered" evidence="8">
    <location>
        <begin position="1"/>
        <end position="91"/>
    </location>
</feature>
<dbReference type="InterPro" id="IPR050186">
    <property type="entry name" value="TPT_transporter"/>
</dbReference>
<dbReference type="OrthoDB" id="18894at2759"/>
<proteinExistence type="inferred from homology"/>
<feature type="transmembrane region" description="Helical" evidence="9">
    <location>
        <begin position="226"/>
        <end position="247"/>
    </location>
</feature>
<feature type="transmembrane region" description="Helical" evidence="9">
    <location>
        <begin position="119"/>
        <end position="139"/>
    </location>
</feature>
<evidence type="ECO:0000256" key="9">
    <source>
        <dbReference type="SAM" id="Phobius"/>
    </source>
</evidence>
<feature type="transmembrane region" description="Helical" evidence="9">
    <location>
        <begin position="413"/>
        <end position="435"/>
    </location>
</feature>
<feature type="transmembrane region" description="Helical" evidence="9">
    <location>
        <begin position="253"/>
        <end position="277"/>
    </location>
</feature>
<evidence type="ECO:0000256" key="6">
    <source>
        <dbReference type="ARBA" id="ARBA00022989"/>
    </source>
</evidence>
<feature type="transmembrane region" description="Helical" evidence="9">
    <location>
        <begin position="168"/>
        <end position="191"/>
    </location>
</feature>
<dbReference type="InterPro" id="IPR004853">
    <property type="entry name" value="Sugar_P_trans_dom"/>
</dbReference>
<reference evidence="11" key="1">
    <citation type="journal article" date="2020" name="Stud. Mycol.">
        <title>101 Dothideomycetes genomes: a test case for predicting lifestyles and emergence of pathogens.</title>
        <authorList>
            <person name="Haridas S."/>
            <person name="Albert R."/>
            <person name="Binder M."/>
            <person name="Bloem J."/>
            <person name="Labutti K."/>
            <person name="Salamov A."/>
            <person name="Andreopoulos B."/>
            <person name="Baker S."/>
            <person name="Barry K."/>
            <person name="Bills G."/>
            <person name="Bluhm B."/>
            <person name="Cannon C."/>
            <person name="Castanera R."/>
            <person name="Culley D."/>
            <person name="Daum C."/>
            <person name="Ezra D."/>
            <person name="Gonzalez J."/>
            <person name="Henrissat B."/>
            <person name="Kuo A."/>
            <person name="Liang C."/>
            <person name="Lipzen A."/>
            <person name="Lutzoni F."/>
            <person name="Magnuson J."/>
            <person name="Mondo S."/>
            <person name="Nolan M."/>
            <person name="Ohm R."/>
            <person name="Pangilinan J."/>
            <person name="Park H.-J."/>
            <person name="Ramirez L."/>
            <person name="Alfaro M."/>
            <person name="Sun H."/>
            <person name="Tritt A."/>
            <person name="Yoshinaga Y."/>
            <person name="Zwiers L.-H."/>
            <person name="Turgeon B."/>
            <person name="Goodwin S."/>
            <person name="Spatafora J."/>
            <person name="Crous P."/>
            <person name="Grigoriev I."/>
        </authorList>
    </citation>
    <scope>NUCLEOTIDE SEQUENCE</scope>
    <source>
        <strain evidence="11">CBS 113979</strain>
    </source>
</reference>
<dbReference type="GO" id="GO:0005789">
    <property type="term" value="C:endoplasmic reticulum membrane"/>
    <property type="evidence" value="ECO:0007669"/>
    <property type="project" value="UniProtKB-SubCell"/>
</dbReference>
<evidence type="ECO:0000256" key="4">
    <source>
        <dbReference type="ARBA" id="ARBA00011182"/>
    </source>
</evidence>
<feature type="transmembrane region" description="Helical" evidence="9">
    <location>
        <begin position="309"/>
        <end position="334"/>
    </location>
</feature>
<evidence type="ECO:0000313" key="11">
    <source>
        <dbReference type="EMBL" id="KAF1983516.1"/>
    </source>
</evidence>
<feature type="compositionally biased region" description="Basic and acidic residues" evidence="8">
    <location>
        <begin position="211"/>
        <end position="220"/>
    </location>
</feature>
<feature type="region of interest" description="Disordered" evidence="8">
    <location>
        <begin position="201"/>
        <end position="220"/>
    </location>
</feature>
<evidence type="ECO:0000256" key="7">
    <source>
        <dbReference type="ARBA" id="ARBA00023136"/>
    </source>
</evidence>
<feature type="compositionally biased region" description="Polar residues" evidence="8">
    <location>
        <begin position="13"/>
        <end position="52"/>
    </location>
</feature>
<name>A0A6G1GRB7_9PEZI</name>
<evidence type="ECO:0000256" key="5">
    <source>
        <dbReference type="ARBA" id="ARBA00022692"/>
    </source>
</evidence>
<keyword evidence="6 9" id="KW-1133">Transmembrane helix</keyword>
<gene>
    <name evidence="11" type="ORF">K402DRAFT_163384</name>
</gene>
<sequence>MDELSPHNPKSRPVSTTSASGNARVPTSASRRYHGSSANGHSGDSDAASMTSSEDHELDEYRSDEGLEDDEETGLTGKERERRRRRKQRNTRLDGRIAGDLNITKEAEKVADQSIIRHSVINALLICSWYFFSISISIYNKWMFSDEHHESDGNGEEEPTKNTTIFPFPLFTTCMHMLVQFSLASLVLYFFPKLRPSQGSIKSNKPITRPRPGEEPADPKKSAMTWWFYCTRVGPCGTATAMDIGLGNMSLKYITLTFYTMCKSSVLGFVLIFAFMFRLEKPSWKLGAIIATMTLGVIMMVAGETSFDTLGFALVMTAAASSGFRWSLTQILLLRNPATSNPFASIFFLAPVMFVALLIIALPVEGVWNVLEGVSRLRELKGSVLGFLILLFPGTLAFAMVASEFALLQRTSVVTLSICGIFKEVVTISAASIVFKDELTPINISGVLVTIACIAAYNYMKITKMREEARLEAQLATEEKYFGAAGLQFFDKRPSPAPKGPSWHKQGGAKQS</sequence>
<protein>
    <submittedName>
        <fullName evidence="11">TPT-domain-containing protein</fullName>
    </submittedName>
</protein>
<feature type="region of interest" description="Disordered" evidence="8">
    <location>
        <begin position="492"/>
        <end position="512"/>
    </location>
</feature>
<feature type="transmembrane region" description="Helical" evidence="9">
    <location>
        <begin position="441"/>
        <end position="460"/>
    </location>
</feature>
<dbReference type="AlphaFoldDB" id="A0A6G1GRB7"/>
<evidence type="ECO:0000259" key="10">
    <source>
        <dbReference type="Pfam" id="PF03151"/>
    </source>
</evidence>
<dbReference type="PANTHER" id="PTHR11132">
    <property type="entry name" value="SOLUTE CARRIER FAMILY 35"/>
    <property type="match status" value="1"/>
</dbReference>
<dbReference type="EMBL" id="ML977174">
    <property type="protein sequence ID" value="KAF1983516.1"/>
    <property type="molecule type" value="Genomic_DNA"/>
</dbReference>
<keyword evidence="7 9" id="KW-0472">Membrane</keyword>
<accession>A0A6G1GRB7</accession>
<evidence type="ECO:0000256" key="1">
    <source>
        <dbReference type="ARBA" id="ARBA00003420"/>
    </source>
</evidence>
<comment type="function">
    <text evidence="1">Involved in the import of GDP-mannose from the cytoplasm into the Golgi lumen.</text>
</comment>
<feature type="transmembrane region" description="Helical" evidence="9">
    <location>
        <begin position="284"/>
        <end position="303"/>
    </location>
</feature>
<comment type="subunit">
    <text evidence="4">Homooligomer.</text>
</comment>
<evidence type="ECO:0000313" key="12">
    <source>
        <dbReference type="Proteomes" id="UP000800041"/>
    </source>
</evidence>
<keyword evidence="5 9" id="KW-0812">Transmembrane</keyword>
<dbReference type="Proteomes" id="UP000800041">
    <property type="component" value="Unassembled WGS sequence"/>
</dbReference>
<dbReference type="Pfam" id="PF03151">
    <property type="entry name" value="TPT"/>
    <property type="match status" value="1"/>
</dbReference>
<organism evidence="11 12">
    <name type="scientific">Aulographum hederae CBS 113979</name>
    <dbReference type="NCBI Taxonomy" id="1176131"/>
    <lineage>
        <taxon>Eukaryota</taxon>
        <taxon>Fungi</taxon>
        <taxon>Dikarya</taxon>
        <taxon>Ascomycota</taxon>
        <taxon>Pezizomycotina</taxon>
        <taxon>Dothideomycetes</taxon>
        <taxon>Pleosporomycetidae</taxon>
        <taxon>Aulographales</taxon>
        <taxon>Aulographaceae</taxon>
    </lineage>
</organism>